<dbReference type="AlphaFoldDB" id="A0A2K4ZPE4"/>
<gene>
    <name evidence="2" type="ORF">AMURIS_05122</name>
</gene>
<dbReference type="Pfam" id="PF18987">
    <property type="entry name" value="DUF5720"/>
    <property type="match status" value="1"/>
</dbReference>
<name>A0A2K4ZPE4_9FIRM</name>
<sequence length="174" mass="19881">MELNEMEKRLIFQTEGYGKLDVTYELRMCLPYIPDPVKRKTAAELVRKLDAMPEKDCLALIQDIRKNYRIPAGPKTMGELLAEARQKSGAEKLKGHDIMALERFDPEVKHMIVFDVLSGNAPVGDKGDKMRLFLTDAGYQKFIDSQERGEVRLKNHAKVAPGGHLHYDRRDRAL</sequence>
<reference evidence="2 3" key="1">
    <citation type="submission" date="2018-01" db="EMBL/GenBank/DDBJ databases">
        <authorList>
            <person name="Gaut B.S."/>
            <person name="Morton B.R."/>
            <person name="Clegg M.T."/>
            <person name="Duvall M.R."/>
        </authorList>
    </citation>
    <scope>NUCLEOTIDE SEQUENCE [LARGE SCALE GENOMIC DNA]</scope>
    <source>
        <strain evidence="2">GP69</strain>
    </source>
</reference>
<organism evidence="2 3">
    <name type="scientific">Acetatifactor muris</name>
    <dbReference type="NCBI Taxonomy" id="879566"/>
    <lineage>
        <taxon>Bacteria</taxon>
        <taxon>Bacillati</taxon>
        <taxon>Bacillota</taxon>
        <taxon>Clostridia</taxon>
        <taxon>Lachnospirales</taxon>
        <taxon>Lachnospiraceae</taxon>
        <taxon>Acetatifactor</taxon>
    </lineage>
</organism>
<protein>
    <recommendedName>
        <fullName evidence="1">DUF5720 domain-containing protein</fullName>
    </recommendedName>
</protein>
<dbReference type="OrthoDB" id="9807940at2"/>
<feature type="domain" description="DUF5720" evidence="1">
    <location>
        <begin position="75"/>
        <end position="172"/>
    </location>
</feature>
<evidence type="ECO:0000259" key="1">
    <source>
        <dbReference type="Pfam" id="PF18987"/>
    </source>
</evidence>
<dbReference type="RefSeq" id="WP_103242317.1">
    <property type="nucleotide sequence ID" value="NZ_JANJZD010000040.1"/>
</dbReference>
<accession>A0A2K4ZPE4</accession>
<proteinExistence type="predicted"/>
<dbReference type="Proteomes" id="UP000236311">
    <property type="component" value="Unassembled WGS sequence"/>
</dbReference>
<evidence type="ECO:0000313" key="2">
    <source>
        <dbReference type="EMBL" id="SOY32364.1"/>
    </source>
</evidence>
<keyword evidence="3" id="KW-1185">Reference proteome</keyword>
<dbReference type="EMBL" id="OFSM01000047">
    <property type="protein sequence ID" value="SOY32364.1"/>
    <property type="molecule type" value="Genomic_DNA"/>
</dbReference>
<dbReference type="InterPro" id="IPR043778">
    <property type="entry name" value="DUF5720"/>
</dbReference>
<evidence type="ECO:0000313" key="3">
    <source>
        <dbReference type="Proteomes" id="UP000236311"/>
    </source>
</evidence>